<feature type="domain" description="Methyl-accepting transducer" evidence="5">
    <location>
        <begin position="317"/>
        <end position="546"/>
    </location>
</feature>
<evidence type="ECO:0000256" key="2">
    <source>
        <dbReference type="ARBA" id="ARBA00029447"/>
    </source>
</evidence>
<dbReference type="PROSITE" id="PS50111">
    <property type="entry name" value="CHEMOTAXIS_TRANSDUC_2"/>
    <property type="match status" value="1"/>
</dbReference>
<dbReference type="InterPro" id="IPR024478">
    <property type="entry name" value="HlyB_4HB_MCP"/>
</dbReference>
<dbReference type="GO" id="GO:0006935">
    <property type="term" value="P:chemotaxis"/>
    <property type="evidence" value="ECO:0007669"/>
    <property type="project" value="UniProtKB-KW"/>
</dbReference>
<dbReference type="Pfam" id="PF00672">
    <property type="entry name" value="HAMP"/>
    <property type="match status" value="1"/>
</dbReference>
<dbReference type="InterPro" id="IPR003660">
    <property type="entry name" value="HAMP_dom"/>
</dbReference>
<dbReference type="HOGENOM" id="CLU_000445_107_16_9"/>
<dbReference type="GO" id="GO:0004888">
    <property type="term" value="F:transmembrane signaling receptor activity"/>
    <property type="evidence" value="ECO:0007669"/>
    <property type="project" value="InterPro"/>
</dbReference>
<dbReference type="PROSITE" id="PS50885">
    <property type="entry name" value="HAMP"/>
    <property type="match status" value="1"/>
</dbReference>
<evidence type="ECO:0000259" key="6">
    <source>
        <dbReference type="PROSITE" id="PS50885"/>
    </source>
</evidence>
<dbReference type="PANTHER" id="PTHR43531">
    <property type="entry name" value="PROTEIN ICFG"/>
    <property type="match status" value="1"/>
</dbReference>
<keyword evidence="4" id="KW-0812">Transmembrane</keyword>
<keyword evidence="3" id="KW-0807">Transducer</keyword>
<evidence type="ECO:0000256" key="3">
    <source>
        <dbReference type="PROSITE-ProRule" id="PRU00284"/>
    </source>
</evidence>
<feature type="domain" description="HAMP" evidence="6">
    <location>
        <begin position="212"/>
        <end position="265"/>
    </location>
</feature>
<dbReference type="AlphaFoldDB" id="D4RWU9"/>
<feature type="transmembrane region" description="Helical" evidence="4">
    <location>
        <begin position="12"/>
        <end position="34"/>
    </location>
</feature>
<feature type="transmembrane region" description="Helical" evidence="4">
    <location>
        <begin position="180"/>
        <end position="202"/>
    </location>
</feature>
<dbReference type="Pfam" id="PF00015">
    <property type="entry name" value="MCPsignal"/>
    <property type="match status" value="1"/>
</dbReference>
<organism evidence="7 8">
    <name type="scientific">Eshraghiella crossota DSM 2876</name>
    <dbReference type="NCBI Taxonomy" id="511680"/>
    <lineage>
        <taxon>Bacteria</taxon>
        <taxon>Bacillati</taxon>
        <taxon>Bacillota</taxon>
        <taxon>Clostridia</taxon>
        <taxon>Lachnospirales</taxon>
        <taxon>Lachnospiraceae</taxon>
        <taxon>Eshraghiella</taxon>
    </lineage>
</organism>
<dbReference type="eggNOG" id="COG0840">
    <property type="taxonomic scope" value="Bacteria"/>
</dbReference>
<reference evidence="7 8" key="1">
    <citation type="submission" date="2010-02" db="EMBL/GenBank/DDBJ databases">
        <authorList>
            <person name="Weinstock G."/>
            <person name="Sodergren E."/>
            <person name="Clifton S."/>
            <person name="Fulton L."/>
            <person name="Fulton B."/>
            <person name="Courtney L."/>
            <person name="Fronick C."/>
            <person name="Harrison M."/>
            <person name="Strong C."/>
            <person name="Farmer C."/>
            <person name="Delahaunty K."/>
            <person name="Markovic C."/>
            <person name="Hall O."/>
            <person name="Minx P."/>
            <person name="Tomlinson C."/>
            <person name="Mitreva M."/>
            <person name="Nelson J."/>
            <person name="Hou S."/>
            <person name="Wollam A."/>
            <person name="Pepin K.H."/>
            <person name="Johnson M."/>
            <person name="Bhonagiri V."/>
            <person name="Zhang X."/>
            <person name="Suruliraj S."/>
            <person name="Warren W."/>
            <person name="Chinwalla A."/>
            <person name="Mardis E.R."/>
            <person name="Wilson R.K."/>
        </authorList>
    </citation>
    <scope>NUCLEOTIDE SEQUENCE [LARGE SCALE GENOMIC DNA]</scope>
    <source>
        <strain evidence="7 8">DSM 2876</strain>
    </source>
</reference>
<keyword evidence="4" id="KW-0472">Membrane</keyword>
<dbReference type="SUPFAM" id="SSF58104">
    <property type="entry name" value="Methyl-accepting chemotaxis protein (MCP) signaling domain"/>
    <property type="match status" value="1"/>
</dbReference>
<keyword evidence="4" id="KW-1133">Transmembrane helix</keyword>
<comment type="similarity">
    <text evidence="2">Belongs to the methyl-accepting chemotaxis (MCP) protein family.</text>
</comment>
<dbReference type="SMART" id="SM00283">
    <property type="entry name" value="MA"/>
    <property type="match status" value="1"/>
</dbReference>
<keyword evidence="1" id="KW-0145">Chemotaxis</keyword>
<proteinExistence type="inferred from homology"/>
<name>D4RWU9_9FIRM</name>
<dbReference type="GO" id="GO:0005886">
    <property type="term" value="C:plasma membrane"/>
    <property type="evidence" value="ECO:0007669"/>
    <property type="project" value="TreeGrafter"/>
</dbReference>
<dbReference type="EMBL" id="ABWN01000017">
    <property type="protein sequence ID" value="EFF69623.1"/>
    <property type="molecule type" value="Genomic_DNA"/>
</dbReference>
<dbReference type="InterPro" id="IPR004089">
    <property type="entry name" value="MCPsignal_dom"/>
</dbReference>
<dbReference type="PANTHER" id="PTHR43531:SF11">
    <property type="entry name" value="METHYL-ACCEPTING CHEMOTAXIS PROTEIN 3"/>
    <property type="match status" value="1"/>
</dbReference>
<accession>D4RWU9</accession>
<sequence>MKESINKRLKKGFNVITLLGMIALFICDSALFIFSSKYESAMKNYGFSQGDIGMAFVSFSETRSALRGAVAYSSKNQKNAQKELYDSKKEEFNRYLEDIKKYMVTDESMNAYNDILTALEGYWDISDSVLSDGMSGSYSLSQQAQERDIKEIEPLYNNVYSAINRLMDINVDKGEKLEKILAIIKYVLCAGVLVVIVISSIISKKISNKVSKSVEEPVNALVDRFKTFARGDLDSEFPTNSHDDEISLMTEEAKSMAATLNLIITDLSEIMSEMAKGNFNVDTENGEKYVGKFVELRDSVRMMNDKVNDTLHSVEEASKSVTAGSENLAQSAQELAEGATEQAGAVEELQATITTISENVAETAKALMDSSNKAQEYAEKADESKASMKSLMDAMERISETSLKISSIIADIENIASQTNLLSLNAAIEAARAGEAGKGFAVVAEQIRVLADQSAQSAVDTKALIEGALNEIEEGNNAVKSAADSMGIIVDGINEIAVVTKEISETSNTQVATMKEAEAGIDQISEVVQSNSAASEECSATSEELSAQAEQMNQLVDSFVLKR</sequence>
<dbReference type="SUPFAM" id="SSF158472">
    <property type="entry name" value="HAMP domain-like"/>
    <property type="match status" value="1"/>
</dbReference>
<evidence type="ECO:0000259" key="5">
    <source>
        <dbReference type="PROSITE" id="PS50111"/>
    </source>
</evidence>
<dbReference type="Proteomes" id="UP000006238">
    <property type="component" value="Unassembled WGS sequence"/>
</dbReference>
<comment type="caution">
    <text evidence="7">The sequence shown here is derived from an EMBL/GenBank/DDBJ whole genome shotgun (WGS) entry which is preliminary data.</text>
</comment>
<protein>
    <submittedName>
        <fullName evidence="7">Methyl-accepting chemotaxis protein signaling domain protein</fullName>
    </submittedName>
</protein>
<dbReference type="InterPro" id="IPR051310">
    <property type="entry name" value="MCP_chemotaxis"/>
</dbReference>
<dbReference type="Gene3D" id="1.10.287.950">
    <property type="entry name" value="Methyl-accepting chemotaxis protein"/>
    <property type="match status" value="1"/>
</dbReference>
<dbReference type="RefSeq" id="WP_005600749.1">
    <property type="nucleotide sequence ID" value="NZ_GG663519.1"/>
</dbReference>
<keyword evidence="8" id="KW-1185">Reference proteome</keyword>
<dbReference type="Gene3D" id="6.10.340.10">
    <property type="match status" value="1"/>
</dbReference>
<dbReference type="GO" id="GO:0007165">
    <property type="term" value="P:signal transduction"/>
    <property type="evidence" value="ECO:0007669"/>
    <property type="project" value="UniProtKB-KW"/>
</dbReference>
<evidence type="ECO:0000256" key="1">
    <source>
        <dbReference type="ARBA" id="ARBA00022500"/>
    </source>
</evidence>
<dbReference type="STRING" id="45851.BHV86_06450"/>
<dbReference type="GeneID" id="98918502"/>
<evidence type="ECO:0000313" key="8">
    <source>
        <dbReference type="Proteomes" id="UP000006238"/>
    </source>
</evidence>
<evidence type="ECO:0000256" key="4">
    <source>
        <dbReference type="SAM" id="Phobius"/>
    </source>
</evidence>
<dbReference type="PRINTS" id="PR00260">
    <property type="entry name" value="CHEMTRNSDUCR"/>
</dbReference>
<evidence type="ECO:0000313" key="7">
    <source>
        <dbReference type="EMBL" id="EFF69623.1"/>
    </source>
</evidence>
<dbReference type="InterPro" id="IPR004090">
    <property type="entry name" value="Chemotax_Me-accpt_rcpt"/>
</dbReference>
<dbReference type="Pfam" id="PF12729">
    <property type="entry name" value="4HB_MCP_1"/>
    <property type="match status" value="1"/>
</dbReference>
<gene>
    <name evidence="7" type="ORF">BUTYVIB_00136</name>
</gene>